<dbReference type="EMBL" id="CAJNOH010001097">
    <property type="protein sequence ID" value="CAF1175719.1"/>
    <property type="molecule type" value="Genomic_DNA"/>
</dbReference>
<dbReference type="AlphaFoldDB" id="A0A814UI35"/>
<dbReference type="Proteomes" id="UP000663854">
    <property type="component" value="Unassembled WGS sequence"/>
</dbReference>
<organism evidence="1 2">
    <name type="scientific">Rotaria sordida</name>
    <dbReference type="NCBI Taxonomy" id="392033"/>
    <lineage>
        <taxon>Eukaryota</taxon>
        <taxon>Metazoa</taxon>
        <taxon>Spiralia</taxon>
        <taxon>Gnathifera</taxon>
        <taxon>Rotifera</taxon>
        <taxon>Eurotatoria</taxon>
        <taxon>Bdelloidea</taxon>
        <taxon>Philodinida</taxon>
        <taxon>Philodinidae</taxon>
        <taxon>Rotaria</taxon>
    </lineage>
</organism>
<proteinExistence type="predicted"/>
<protein>
    <submittedName>
        <fullName evidence="1">Uncharacterized protein</fullName>
    </submittedName>
</protein>
<name>A0A814UI35_9BILA</name>
<comment type="caution">
    <text evidence="1">The sequence shown here is derived from an EMBL/GenBank/DDBJ whole genome shotgun (WGS) entry which is preliminary data.</text>
</comment>
<evidence type="ECO:0000313" key="2">
    <source>
        <dbReference type="Proteomes" id="UP000663854"/>
    </source>
</evidence>
<reference evidence="1" key="1">
    <citation type="submission" date="2021-02" db="EMBL/GenBank/DDBJ databases">
        <authorList>
            <person name="Nowell W R."/>
        </authorList>
    </citation>
    <scope>NUCLEOTIDE SEQUENCE</scope>
</reference>
<evidence type="ECO:0000313" key="1">
    <source>
        <dbReference type="EMBL" id="CAF1175719.1"/>
    </source>
</evidence>
<gene>
    <name evidence="1" type="ORF">PYM288_LOCUS23521</name>
</gene>
<sequence length="255" mass="29569">MIEYLWGEMIPTRNDDDEPDVIDLTTCPGYYGYLDCPIRPPTPFADNSIWPPIVSGYKDTNGVITWPSSEQQSSLDYKTDNNEKIVLSSSHASSPSSRRTHNTWRRKLSNFLKRTKSNEHRTVISSTNTDEIQPYNFDSNEITQTNSSISRNSGKRVHWIDDDEIILNLSHRFIEYLKLFVQNIIDNNNNNNEDKYLINCQISLDELDSLIDCQQIKEAFEDIIELTKTRNKNLLLEQQTYIENLLSRTVHLSST</sequence>
<accession>A0A814UI35</accession>